<dbReference type="Proteomes" id="UP000198923">
    <property type="component" value="Unassembled WGS sequence"/>
</dbReference>
<dbReference type="STRING" id="504805.SAMN05421505_12014"/>
<protein>
    <submittedName>
        <fullName evidence="1">Uncharacterized protein</fullName>
    </submittedName>
</protein>
<evidence type="ECO:0000313" key="2">
    <source>
        <dbReference type="Proteomes" id="UP000198923"/>
    </source>
</evidence>
<evidence type="ECO:0000313" key="1">
    <source>
        <dbReference type="EMBL" id="SDH66960.1"/>
    </source>
</evidence>
<dbReference type="AlphaFoldDB" id="A0A1G8EB51"/>
<gene>
    <name evidence="1" type="ORF">SAMN05421505_12014</name>
</gene>
<organism evidence="1 2">
    <name type="scientific">Sinosporangium album</name>
    <dbReference type="NCBI Taxonomy" id="504805"/>
    <lineage>
        <taxon>Bacteria</taxon>
        <taxon>Bacillati</taxon>
        <taxon>Actinomycetota</taxon>
        <taxon>Actinomycetes</taxon>
        <taxon>Streptosporangiales</taxon>
        <taxon>Streptosporangiaceae</taxon>
        <taxon>Sinosporangium</taxon>
    </lineage>
</organism>
<sequence length="79" mass="9686">MKHDFYRDHHGRLILTDIDIHEFCECKRCGAFWCILCRRDRLDEECHVRGSRAERRRAARTLRVAYRARTRSRARRAKR</sequence>
<keyword evidence="2" id="KW-1185">Reference proteome</keyword>
<proteinExistence type="predicted"/>
<accession>A0A1G8EB51</accession>
<dbReference type="EMBL" id="FNCN01000020">
    <property type="protein sequence ID" value="SDH66960.1"/>
    <property type="molecule type" value="Genomic_DNA"/>
</dbReference>
<reference evidence="1 2" key="1">
    <citation type="submission" date="2016-10" db="EMBL/GenBank/DDBJ databases">
        <authorList>
            <person name="de Groot N.N."/>
        </authorList>
    </citation>
    <scope>NUCLEOTIDE SEQUENCE [LARGE SCALE GENOMIC DNA]</scope>
    <source>
        <strain evidence="1 2">CPCC 201354</strain>
    </source>
</reference>
<name>A0A1G8EB51_9ACTN</name>